<dbReference type="GO" id="GO:0007005">
    <property type="term" value="P:mitochondrion organization"/>
    <property type="evidence" value="ECO:0007669"/>
    <property type="project" value="TreeGrafter"/>
</dbReference>
<proteinExistence type="inferred from homology"/>
<dbReference type="GO" id="GO:0005743">
    <property type="term" value="C:mitochondrial inner membrane"/>
    <property type="evidence" value="ECO:0007669"/>
    <property type="project" value="TreeGrafter"/>
</dbReference>
<evidence type="ECO:0000259" key="2">
    <source>
        <dbReference type="Pfam" id="PF03109"/>
    </source>
</evidence>
<dbReference type="SUPFAM" id="SSF56112">
    <property type="entry name" value="Protein kinase-like (PK-like)"/>
    <property type="match status" value="1"/>
</dbReference>
<dbReference type="CDD" id="cd13969">
    <property type="entry name" value="ADCK1-like"/>
    <property type="match status" value="1"/>
</dbReference>
<dbReference type="Gene3D" id="1.10.510.10">
    <property type="entry name" value="Transferase(Phosphotransferase) domain 1"/>
    <property type="match status" value="1"/>
</dbReference>
<dbReference type="Proteomes" id="UP001212841">
    <property type="component" value="Unassembled WGS sequence"/>
</dbReference>
<keyword evidence="3" id="KW-0808">Transferase</keyword>
<dbReference type="InterPro" id="IPR045307">
    <property type="entry name" value="ADCK1_dom"/>
</dbReference>
<dbReference type="PANTHER" id="PTHR43173:SF19">
    <property type="entry name" value="AARF DOMAIN-CONTAINING PROTEIN KINASE 1"/>
    <property type="match status" value="1"/>
</dbReference>
<comment type="similarity">
    <text evidence="1">Belongs to the protein kinase superfamily. ADCK protein kinase family.</text>
</comment>
<protein>
    <submittedName>
        <fullName evidence="3">AarF domain-containing protein kinase 1</fullName>
    </submittedName>
</protein>
<evidence type="ECO:0000313" key="3">
    <source>
        <dbReference type="EMBL" id="KAJ3052977.1"/>
    </source>
</evidence>
<dbReference type="AlphaFoldDB" id="A0AAD5SGW4"/>
<dbReference type="GO" id="GO:0016301">
    <property type="term" value="F:kinase activity"/>
    <property type="evidence" value="ECO:0007669"/>
    <property type="project" value="UniProtKB-KW"/>
</dbReference>
<sequence length="585" mass="66834">MSFFSGLRILGSQQLLCHSAHLLRGSTTIPALRHTALAFARSARSGVTAVRMGIDYKWSLRRDPNDIGEEEYERVKSECHARNAKRLLKLCETNGGIYLKLGQHIAAMVYLLPPEYTSTFSVLFDRCPKTPLEDIEGLFRTDLNASLSDFFASFDPEPLGIASLAQVHRATLPTGAEVAVKIQHPYLDEYTPVDIATASRMVEFAKKAFPEFQLEWLAEEMRKSLPQELDFELEALNALKVSANFKGFDTLHIPVVHWAKRRILVMEYIRGSRTSDLKYLKENNISPYEVSEEMTKAFSEMIFLHGFVHCDPHPGNILIRAKPAKWRFPLFRLWAKKHNFEIVLLDHGLYRTLDNSFRLDYARLWNALIAGDEPGIEHYSYRLFTQAERVSEGGIDHHRLFASMLTGRTWDVISKGSEELSTARSAKEFKSMQNNATSGRFFVAIVDVLAKLPRELLLLLKTNDLLRAVDDGLGVSTGATDHMMRMLATMGWYCALAIRRETLRILREERKRGLQSGDILVPMPLWIHARFWESVVEYWKVGIRLRVLNVAVGVKRVWNWWFGKGEAEKRLDEMAEALSRGVADM</sequence>
<organism evidence="3 4">
    <name type="scientific">Rhizophlyctis rosea</name>
    <dbReference type="NCBI Taxonomy" id="64517"/>
    <lineage>
        <taxon>Eukaryota</taxon>
        <taxon>Fungi</taxon>
        <taxon>Fungi incertae sedis</taxon>
        <taxon>Chytridiomycota</taxon>
        <taxon>Chytridiomycota incertae sedis</taxon>
        <taxon>Chytridiomycetes</taxon>
        <taxon>Rhizophlyctidales</taxon>
        <taxon>Rhizophlyctidaceae</taxon>
        <taxon>Rhizophlyctis</taxon>
    </lineage>
</organism>
<dbReference type="EMBL" id="JADGJD010000248">
    <property type="protein sequence ID" value="KAJ3052977.1"/>
    <property type="molecule type" value="Genomic_DNA"/>
</dbReference>
<dbReference type="Pfam" id="PF03109">
    <property type="entry name" value="ABC1"/>
    <property type="match status" value="1"/>
</dbReference>
<reference evidence="3" key="1">
    <citation type="submission" date="2020-05" db="EMBL/GenBank/DDBJ databases">
        <title>Phylogenomic resolution of chytrid fungi.</title>
        <authorList>
            <person name="Stajich J.E."/>
            <person name="Amses K."/>
            <person name="Simmons R."/>
            <person name="Seto K."/>
            <person name="Myers J."/>
            <person name="Bonds A."/>
            <person name="Quandt C.A."/>
            <person name="Barry K."/>
            <person name="Liu P."/>
            <person name="Grigoriev I."/>
            <person name="Longcore J.E."/>
            <person name="James T.Y."/>
        </authorList>
    </citation>
    <scope>NUCLEOTIDE SEQUENCE</scope>
    <source>
        <strain evidence="3">JEL0318</strain>
    </source>
</reference>
<dbReference type="PANTHER" id="PTHR43173">
    <property type="entry name" value="ABC1 FAMILY PROTEIN"/>
    <property type="match status" value="1"/>
</dbReference>
<dbReference type="InterPro" id="IPR051130">
    <property type="entry name" value="Mito_struct-func_regulator"/>
</dbReference>
<gene>
    <name evidence="3" type="primary">ADCK1</name>
    <name evidence="3" type="ORF">HK097_005286</name>
</gene>
<keyword evidence="3" id="KW-0418">Kinase</keyword>
<evidence type="ECO:0000313" key="4">
    <source>
        <dbReference type="Proteomes" id="UP001212841"/>
    </source>
</evidence>
<feature type="domain" description="ABC1 atypical kinase-like" evidence="2">
    <location>
        <begin position="123"/>
        <end position="378"/>
    </location>
</feature>
<accession>A0AAD5SGW4</accession>
<name>A0AAD5SGW4_9FUNG</name>
<comment type="caution">
    <text evidence="3">The sequence shown here is derived from an EMBL/GenBank/DDBJ whole genome shotgun (WGS) entry which is preliminary data.</text>
</comment>
<dbReference type="InterPro" id="IPR011009">
    <property type="entry name" value="Kinase-like_dom_sf"/>
</dbReference>
<keyword evidence="4" id="KW-1185">Reference proteome</keyword>
<dbReference type="GO" id="GO:0055088">
    <property type="term" value="P:lipid homeostasis"/>
    <property type="evidence" value="ECO:0007669"/>
    <property type="project" value="TreeGrafter"/>
</dbReference>
<dbReference type="InterPro" id="IPR004147">
    <property type="entry name" value="ABC1_dom"/>
</dbReference>
<evidence type="ECO:0000256" key="1">
    <source>
        <dbReference type="ARBA" id="ARBA00009670"/>
    </source>
</evidence>